<protein>
    <recommendedName>
        <fullName evidence="1">Quercetin 2,3-dioxygenase C-terminal cupin domain-containing protein</fullName>
    </recommendedName>
</protein>
<dbReference type="OrthoDB" id="321327at2"/>
<keyword evidence="3" id="KW-1185">Reference proteome</keyword>
<organism evidence="2 3">
    <name type="scientific">Hymenobacter crusticola</name>
    <dbReference type="NCBI Taxonomy" id="1770526"/>
    <lineage>
        <taxon>Bacteria</taxon>
        <taxon>Pseudomonadati</taxon>
        <taxon>Bacteroidota</taxon>
        <taxon>Cytophagia</taxon>
        <taxon>Cytophagales</taxon>
        <taxon>Hymenobacteraceae</taxon>
        <taxon>Hymenobacter</taxon>
    </lineage>
</organism>
<dbReference type="Pfam" id="PF17954">
    <property type="entry name" value="Pirin_C_2"/>
    <property type="match status" value="1"/>
</dbReference>
<comment type="caution">
    <text evidence="2">The sequence shown here is derived from an EMBL/GenBank/DDBJ whole genome shotgun (WGS) entry which is preliminary data.</text>
</comment>
<gene>
    <name evidence="2" type="ORF">BXP70_24140</name>
</gene>
<dbReference type="SUPFAM" id="SSF51182">
    <property type="entry name" value="RmlC-like cupins"/>
    <property type="match status" value="1"/>
</dbReference>
<feature type="domain" description="Quercetin 2,3-dioxygenase C-terminal cupin" evidence="1">
    <location>
        <begin position="170"/>
        <end position="232"/>
    </location>
</feature>
<evidence type="ECO:0000259" key="1">
    <source>
        <dbReference type="Pfam" id="PF17954"/>
    </source>
</evidence>
<sequence>MAPLSPGKLFLAYQRGRLETAEFRRICTFQFGAYVHEHKQPFGRLLALNEETLVGRHTVSLPVPVAAHVLVLPITGAVWAGVALGSPALVEVEELYLLRVEAGGTVQFTNPYETELISFLHIWLLAPVGTLAPPRKFAFDLESQPNQLVVATPLSSGSPVEQLAPELSFRVQMGRFVGRAETSCALPANAHCFAFVLAGAFEVAGRLLHAGDGLALWNTPSVELEALSNNAVVVTLALATLSS</sequence>
<reference evidence="2 3" key="1">
    <citation type="submission" date="2017-01" db="EMBL/GenBank/DDBJ databases">
        <title>A new Hymenobacter.</title>
        <authorList>
            <person name="Liang Y."/>
            <person name="Feng F."/>
        </authorList>
    </citation>
    <scope>NUCLEOTIDE SEQUENCE [LARGE SCALE GENOMIC DNA]</scope>
    <source>
        <strain evidence="2">MIMBbqt21</strain>
    </source>
</reference>
<proteinExistence type="predicted"/>
<dbReference type="RefSeq" id="WP_086596683.1">
    <property type="nucleotide sequence ID" value="NZ_MTSE01000022.1"/>
</dbReference>
<name>A0A2C9ZU33_9BACT</name>
<dbReference type="Gene3D" id="2.60.120.10">
    <property type="entry name" value="Jelly Rolls"/>
    <property type="match status" value="2"/>
</dbReference>
<dbReference type="InterPro" id="IPR041602">
    <property type="entry name" value="Quercetinase_C"/>
</dbReference>
<accession>A0A2C9ZU33</accession>
<dbReference type="InterPro" id="IPR011051">
    <property type="entry name" value="RmlC_Cupin_sf"/>
</dbReference>
<dbReference type="EMBL" id="MTSE01000022">
    <property type="protein sequence ID" value="OUJ70454.1"/>
    <property type="molecule type" value="Genomic_DNA"/>
</dbReference>
<dbReference type="InterPro" id="IPR014710">
    <property type="entry name" value="RmlC-like_jellyroll"/>
</dbReference>
<evidence type="ECO:0000313" key="3">
    <source>
        <dbReference type="Proteomes" id="UP000194873"/>
    </source>
</evidence>
<dbReference type="Proteomes" id="UP000194873">
    <property type="component" value="Unassembled WGS sequence"/>
</dbReference>
<dbReference type="AlphaFoldDB" id="A0A2C9ZU33"/>
<evidence type="ECO:0000313" key="2">
    <source>
        <dbReference type="EMBL" id="OUJ70454.1"/>
    </source>
</evidence>